<dbReference type="InterPro" id="IPR019236">
    <property type="entry name" value="APP1_cat"/>
</dbReference>
<dbReference type="PANTHER" id="PTHR28208">
    <property type="entry name" value="PHOSPHATIDATE PHOSPHATASE APP1"/>
    <property type="match status" value="1"/>
</dbReference>
<keyword evidence="3" id="KW-1185">Reference proteome</keyword>
<gene>
    <name evidence="2" type="ORF">DWB68_07495</name>
</gene>
<proteinExistence type="predicted"/>
<reference evidence="2 3" key="1">
    <citation type="submission" date="2018-07" db="EMBL/GenBank/DDBJ databases">
        <title>Arthrobacter sp. nov., isolated from raw cow's milk with high bacterial count.</title>
        <authorList>
            <person name="Hahne J."/>
            <person name="Isele D."/>
            <person name="Lipski A."/>
        </authorList>
    </citation>
    <scope>NUCLEOTIDE SEQUENCE [LARGE SCALE GENOMIC DNA]</scope>
    <source>
        <strain evidence="2 3">JZ R-35</strain>
    </source>
</reference>
<dbReference type="EMBL" id="QQXK01000012">
    <property type="protein sequence ID" value="RII42392.1"/>
    <property type="molecule type" value="Genomic_DNA"/>
</dbReference>
<accession>A0A399JE87</accession>
<evidence type="ECO:0000313" key="2">
    <source>
        <dbReference type="EMBL" id="RII42392.1"/>
    </source>
</evidence>
<dbReference type="InterPro" id="IPR052935">
    <property type="entry name" value="Mg2+_PAP"/>
</dbReference>
<feature type="domain" description="Phosphatidate phosphatase APP1 catalytic" evidence="1">
    <location>
        <begin position="154"/>
        <end position="305"/>
    </location>
</feature>
<comment type="caution">
    <text evidence="2">The sequence shown here is derived from an EMBL/GenBank/DDBJ whole genome shotgun (WGS) entry which is preliminary data.</text>
</comment>
<dbReference type="AlphaFoldDB" id="A0A399JE87"/>
<evidence type="ECO:0000259" key="1">
    <source>
        <dbReference type="Pfam" id="PF09949"/>
    </source>
</evidence>
<sequence>MSVPPRAAPLSGLALALEDRWHDWRLVQAKRREWQPTVLPFRGYGLSGADGWVRVMARVVMAPPGRFDGGRHLPAVVEDGVRGWRNFISPTVSGAEVTVTVDGRCFTVRADRGGVVDARVAVELAPGWHPIQLQVEGSERATAAAFVVAEDETFGMVCDVDDTVVVTALPRPMLAAWNSFVLDEHARNPTPGMAVLLDRITGQHPAAPTLYLSTGAWNVNLTLTRFLGRNLYPDGALLLTDWGPTPGRLFRSGTQHKVDNLRRLASEFPHIKWLLIGDDGQHDPEIYAEFARRYPQNVRAIVIRQLTPSQAVMAGGRSAGIMKSTPGIPWVYAPDGGRIAARLEDLGLLALPPQPDADREEH</sequence>
<name>A0A399JE87_9MICC</name>
<dbReference type="Pfam" id="PF09949">
    <property type="entry name" value="APP1_cat"/>
    <property type="match status" value="1"/>
</dbReference>
<dbReference type="RefSeq" id="WP_119424521.1">
    <property type="nucleotide sequence ID" value="NZ_QQXK01000012.1"/>
</dbReference>
<dbReference type="GO" id="GO:0008195">
    <property type="term" value="F:phosphatidate phosphatase activity"/>
    <property type="evidence" value="ECO:0007669"/>
    <property type="project" value="InterPro"/>
</dbReference>
<dbReference type="PANTHER" id="PTHR28208:SF3">
    <property type="entry name" value="PHOSPHATIDATE PHOSPHATASE APP1"/>
    <property type="match status" value="1"/>
</dbReference>
<dbReference type="Proteomes" id="UP000265419">
    <property type="component" value="Unassembled WGS sequence"/>
</dbReference>
<organism evidence="2 3">
    <name type="scientific">Galactobacter valiniphilus</name>
    <dbReference type="NCBI Taxonomy" id="2676122"/>
    <lineage>
        <taxon>Bacteria</taxon>
        <taxon>Bacillati</taxon>
        <taxon>Actinomycetota</taxon>
        <taxon>Actinomycetes</taxon>
        <taxon>Micrococcales</taxon>
        <taxon>Micrococcaceae</taxon>
        <taxon>Galactobacter</taxon>
    </lineage>
</organism>
<protein>
    <submittedName>
        <fullName evidence="2">DUF2183 domain-containing protein</fullName>
    </submittedName>
</protein>
<evidence type="ECO:0000313" key="3">
    <source>
        <dbReference type="Proteomes" id="UP000265419"/>
    </source>
</evidence>